<keyword evidence="3" id="KW-0804">Transcription</keyword>
<accession>A0A2A5J3Y3</accession>
<proteinExistence type="predicted"/>
<dbReference type="GO" id="GO:0000976">
    <property type="term" value="F:transcription cis-regulatory region binding"/>
    <property type="evidence" value="ECO:0007669"/>
    <property type="project" value="TreeGrafter"/>
</dbReference>
<dbReference type="SUPFAM" id="SSF48498">
    <property type="entry name" value="Tetracyclin repressor-like, C-terminal domain"/>
    <property type="match status" value="1"/>
</dbReference>
<dbReference type="InterPro" id="IPR036271">
    <property type="entry name" value="Tet_transcr_reg_TetR-rel_C_sf"/>
</dbReference>
<dbReference type="Pfam" id="PF00440">
    <property type="entry name" value="TetR_N"/>
    <property type="match status" value="1"/>
</dbReference>
<dbReference type="PRINTS" id="PR00455">
    <property type="entry name" value="HTHTETR"/>
</dbReference>
<sequence>MSNTNRPHIGRPTVNTARNTQARAVRTREAIVSAAAHHFDADGYGATSMNALLASGTITKGAIYHHFPSKEAVAQQLVADWNHAVNGSISEAIGTGRPAVDQLTAIFTSLGDGIAAGTNLRAGMKLTLEPTIDNGAAFAHWVDTLSDIVDTAIADGELPDTPAAHRLAWNLCAGTVGAAHASVILREDVGLGDRVHDVVSAHLAAFSEGTPSEPRLSS</sequence>
<name>A0A2A5J3Y3_RHOSG</name>
<feature type="DNA-binding region" description="H-T-H motif" evidence="4">
    <location>
        <begin position="48"/>
        <end position="67"/>
    </location>
</feature>
<evidence type="ECO:0000313" key="8">
    <source>
        <dbReference type="Proteomes" id="UP000230886"/>
    </source>
</evidence>
<feature type="domain" description="HTH tetR-type" evidence="6">
    <location>
        <begin position="25"/>
        <end position="85"/>
    </location>
</feature>
<dbReference type="EMBL" id="NOVD01000032">
    <property type="protein sequence ID" value="PCK24308.1"/>
    <property type="molecule type" value="Genomic_DNA"/>
</dbReference>
<dbReference type="InterPro" id="IPR023772">
    <property type="entry name" value="DNA-bd_HTH_TetR-type_CS"/>
</dbReference>
<evidence type="ECO:0000256" key="3">
    <source>
        <dbReference type="ARBA" id="ARBA00023163"/>
    </source>
</evidence>
<feature type="region of interest" description="Disordered" evidence="5">
    <location>
        <begin position="1"/>
        <end position="21"/>
    </location>
</feature>
<dbReference type="PROSITE" id="PS01081">
    <property type="entry name" value="HTH_TETR_1"/>
    <property type="match status" value="1"/>
</dbReference>
<dbReference type="AlphaFoldDB" id="A0A2A5J3Y3"/>
<keyword evidence="2 4" id="KW-0238">DNA-binding</keyword>
<evidence type="ECO:0000313" key="7">
    <source>
        <dbReference type="EMBL" id="PCK24308.1"/>
    </source>
</evidence>
<dbReference type="PROSITE" id="PS50977">
    <property type="entry name" value="HTH_TETR_2"/>
    <property type="match status" value="1"/>
</dbReference>
<dbReference type="Proteomes" id="UP000230886">
    <property type="component" value="Unassembled WGS sequence"/>
</dbReference>
<organism evidence="7 8">
    <name type="scientific">Rhodococcus qingshengii</name>
    <dbReference type="NCBI Taxonomy" id="334542"/>
    <lineage>
        <taxon>Bacteria</taxon>
        <taxon>Bacillati</taxon>
        <taxon>Actinomycetota</taxon>
        <taxon>Actinomycetes</taxon>
        <taxon>Mycobacteriales</taxon>
        <taxon>Nocardiaceae</taxon>
        <taxon>Rhodococcus</taxon>
        <taxon>Rhodococcus erythropolis group</taxon>
    </lineage>
</organism>
<dbReference type="Gene3D" id="1.10.357.10">
    <property type="entry name" value="Tetracycline Repressor, domain 2"/>
    <property type="match status" value="1"/>
</dbReference>
<evidence type="ECO:0000256" key="5">
    <source>
        <dbReference type="SAM" id="MobiDB-lite"/>
    </source>
</evidence>
<dbReference type="InterPro" id="IPR009057">
    <property type="entry name" value="Homeodomain-like_sf"/>
</dbReference>
<dbReference type="PANTHER" id="PTHR30055">
    <property type="entry name" value="HTH-TYPE TRANSCRIPTIONAL REGULATOR RUTR"/>
    <property type="match status" value="1"/>
</dbReference>
<evidence type="ECO:0000256" key="2">
    <source>
        <dbReference type="ARBA" id="ARBA00023125"/>
    </source>
</evidence>
<protein>
    <submittedName>
        <fullName evidence="7">TetR/AcrR family transcriptional regulator</fullName>
    </submittedName>
</protein>
<comment type="caution">
    <text evidence="7">The sequence shown here is derived from an EMBL/GenBank/DDBJ whole genome shotgun (WGS) entry which is preliminary data.</text>
</comment>
<gene>
    <name evidence="7" type="ORF">CHR55_26325</name>
</gene>
<dbReference type="GO" id="GO:0003700">
    <property type="term" value="F:DNA-binding transcription factor activity"/>
    <property type="evidence" value="ECO:0007669"/>
    <property type="project" value="TreeGrafter"/>
</dbReference>
<keyword evidence="1" id="KW-0805">Transcription regulation</keyword>
<dbReference type="InterPro" id="IPR001647">
    <property type="entry name" value="HTH_TetR"/>
</dbReference>
<reference evidence="7 8" key="1">
    <citation type="submission" date="2017-07" db="EMBL/GenBank/DDBJ databases">
        <title>Draft sequence of Rhodococcus enclensis 23b-28.</title>
        <authorList>
            <person name="Besaury L."/>
            <person name="Sancelme M."/>
            <person name="Amato P."/>
            <person name="Lallement A."/>
            <person name="Delort A.-M."/>
        </authorList>
    </citation>
    <scope>NUCLEOTIDE SEQUENCE [LARGE SCALE GENOMIC DNA]</scope>
    <source>
        <strain evidence="7 8">23b-28</strain>
    </source>
</reference>
<dbReference type="PANTHER" id="PTHR30055:SF234">
    <property type="entry name" value="HTH-TYPE TRANSCRIPTIONAL REGULATOR BETI"/>
    <property type="match status" value="1"/>
</dbReference>
<evidence type="ECO:0000259" key="6">
    <source>
        <dbReference type="PROSITE" id="PS50977"/>
    </source>
</evidence>
<evidence type="ECO:0000256" key="4">
    <source>
        <dbReference type="PROSITE-ProRule" id="PRU00335"/>
    </source>
</evidence>
<dbReference type="InterPro" id="IPR050109">
    <property type="entry name" value="HTH-type_TetR-like_transc_reg"/>
</dbReference>
<evidence type="ECO:0000256" key="1">
    <source>
        <dbReference type="ARBA" id="ARBA00023015"/>
    </source>
</evidence>
<dbReference type="SUPFAM" id="SSF46689">
    <property type="entry name" value="Homeodomain-like"/>
    <property type="match status" value="1"/>
</dbReference>